<comment type="caution">
    <text evidence="2">The sequence shown here is derived from an EMBL/GenBank/DDBJ whole genome shotgun (WGS) entry which is preliminary data.</text>
</comment>
<evidence type="ECO:0000313" key="2">
    <source>
        <dbReference type="EMBL" id="MEY9473569.1"/>
    </source>
</evidence>
<dbReference type="EMBL" id="JBGBZN010000002">
    <property type="protein sequence ID" value="MEY9473569.1"/>
    <property type="molecule type" value="Genomic_DNA"/>
</dbReference>
<accession>A0ABV4GNP7</accession>
<keyword evidence="1" id="KW-1133">Transmembrane helix</keyword>
<reference evidence="2 3" key="1">
    <citation type="submission" date="2024-07" db="EMBL/GenBank/DDBJ databases">
        <title>Genomic Encyclopedia of Type Strains, Phase V (KMG-V): Genome sequencing to study the core and pangenomes of soil and plant-associated prokaryotes.</title>
        <authorList>
            <person name="Whitman W."/>
        </authorList>
    </citation>
    <scope>NUCLEOTIDE SEQUENCE [LARGE SCALE GENOMIC DNA]</scope>
    <source>
        <strain evidence="2 3">USDA 222</strain>
    </source>
</reference>
<name>A0ABV4GNP7_9BRAD</name>
<proteinExistence type="predicted"/>
<sequence>MHLSLGDFCLISAATATLLMIEIGVLIIVGLI</sequence>
<keyword evidence="1" id="KW-0812">Transmembrane</keyword>
<protein>
    <submittedName>
        <fullName evidence="2">Uncharacterized protein</fullName>
    </submittedName>
</protein>
<gene>
    <name evidence="2" type="ORF">ABH992_005968</name>
</gene>
<dbReference type="Proteomes" id="UP001565474">
    <property type="component" value="Unassembled WGS sequence"/>
</dbReference>
<organism evidence="2 3">
    <name type="scientific">Bradyrhizobium yuanmingense</name>
    <dbReference type="NCBI Taxonomy" id="108015"/>
    <lineage>
        <taxon>Bacteria</taxon>
        <taxon>Pseudomonadati</taxon>
        <taxon>Pseudomonadota</taxon>
        <taxon>Alphaproteobacteria</taxon>
        <taxon>Hyphomicrobiales</taxon>
        <taxon>Nitrobacteraceae</taxon>
        <taxon>Bradyrhizobium</taxon>
    </lineage>
</organism>
<evidence type="ECO:0000313" key="3">
    <source>
        <dbReference type="Proteomes" id="UP001565474"/>
    </source>
</evidence>
<feature type="transmembrane region" description="Helical" evidence="1">
    <location>
        <begin position="12"/>
        <end position="31"/>
    </location>
</feature>
<keyword evidence="1" id="KW-0472">Membrane</keyword>
<keyword evidence="3" id="KW-1185">Reference proteome</keyword>
<evidence type="ECO:0000256" key="1">
    <source>
        <dbReference type="SAM" id="Phobius"/>
    </source>
</evidence>